<evidence type="ECO:0000256" key="1">
    <source>
        <dbReference type="SAM" id="Phobius"/>
    </source>
</evidence>
<sequence>MTKTVAELAGRWLKRRPDALSEQESRVLESAIERKPVARDVNVAVARQASVGDRLADAIARIGGSWTFIVCSIAFLVLWTLGNAWLLGRQGFDPYPFIFLNLVLSMVAALQAPIIMMSQNRQTERDRLDASHDYEVNLKAEIEIMALHEKLDEMRHSQIMTMRDDVARLAAQLDRIEALVSGPRA</sequence>
<reference evidence="2 3" key="1">
    <citation type="submission" date="2024-06" db="EMBL/GenBank/DDBJ databases">
        <authorList>
            <person name="Tuo L."/>
        </authorList>
    </citation>
    <scope>NUCLEOTIDE SEQUENCE [LARGE SCALE GENOMIC DNA]</scope>
    <source>
        <strain evidence="2 3">ZMM04-5</strain>
    </source>
</reference>
<feature type="transmembrane region" description="Helical" evidence="1">
    <location>
        <begin position="98"/>
        <end position="117"/>
    </location>
</feature>
<protein>
    <submittedName>
        <fullName evidence="2">DUF1003 domain-containing protein</fullName>
    </submittedName>
</protein>
<name>A0ABV3R418_9HYPH</name>
<dbReference type="EMBL" id="JBFOCI010000006">
    <property type="protein sequence ID" value="MEW9808066.1"/>
    <property type="molecule type" value="Genomic_DNA"/>
</dbReference>
<keyword evidence="1" id="KW-0472">Membrane</keyword>
<keyword evidence="3" id="KW-1185">Reference proteome</keyword>
<evidence type="ECO:0000313" key="2">
    <source>
        <dbReference type="EMBL" id="MEW9808066.1"/>
    </source>
</evidence>
<dbReference type="PANTHER" id="PTHR41386:SF1">
    <property type="entry name" value="MEMBRANE PROTEIN"/>
    <property type="match status" value="1"/>
</dbReference>
<dbReference type="RefSeq" id="WP_367725283.1">
    <property type="nucleotide sequence ID" value="NZ_JBFOCH010000010.1"/>
</dbReference>
<dbReference type="Proteomes" id="UP001556196">
    <property type="component" value="Unassembled WGS sequence"/>
</dbReference>
<dbReference type="InterPro" id="IPR010406">
    <property type="entry name" value="DUF1003"/>
</dbReference>
<dbReference type="PANTHER" id="PTHR41386">
    <property type="entry name" value="INTEGRAL MEMBRANE PROTEIN-RELATED"/>
    <property type="match status" value="1"/>
</dbReference>
<keyword evidence="1" id="KW-0812">Transmembrane</keyword>
<feature type="transmembrane region" description="Helical" evidence="1">
    <location>
        <begin position="66"/>
        <end position="86"/>
    </location>
</feature>
<dbReference type="Pfam" id="PF06210">
    <property type="entry name" value="DUF1003"/>
    <property type="match status" value="1"/>
</dbReference>
<keyword evidence="1" id="KW-1133">Transmembrane helix</keyword>
<gene>
    <name evidence="2" type="ORF">ABUE31_18925</name>
</gene>
<accession>A0ABV3R418</accession>
<proteinExistence type="predicted"/>
<organism evidence="2 3">
    <name type="scientific">Mesorhizobium marinum</name>
    <dbReference type="NCBI Taxonomy" id="3228790"/>
    <lineage>
        <taxon>Bacteria</taxon>
        <taxon>Pseudomonadati</taxon>
        <taxon>Pseudomonadota</taxon>
        <taxon>Alphaproteobacteria</taxon>
        <taxon>Hyphomicrobiales</taxon>
        <taxon>Phyllobacteriaceae</taxon>
        <taxon>Mesorhizobium</taxon>
    </lineage>
</organism>
<comment type="caution">
    <text evidence="2">The sequence shown here is derived from an EMBL/GenBank/DDBJ whole genome shotgun (WGS) entry which is preliminary data.</text>
</comment>
<evidence type="ECO:0000313" key="3">
    <source>
        <dbReference type="Proteomes" id="UP001556196"/>
    </source>
</evidence>